<dbReference type="EMBL" id="JBHUFL010000003">
    <property type="protein sequence ID" value="MFD1836403.1"/>
    <property type="molecule type" value="Genomic_DNA"/>
</dbReference>
<proteinExistence type="predicted"/>
<reference evidence="2" key="1">
    <citation type="journal article" date="2019" name="Int. J. Syst. Evol. Microbiol.">
        <title>The Global Catalogue of Microorganisms (GCM) 10K type strain sequencing project: providing services to taxonomists for standard genome sequencing and annotation.</title>
        <authorList>
            <consortium name="The Broad Institute Genomics Platform"/>
            <consortium name="The Broad Institute Genome Sequencing Center for Infectious Disease"/>
            <person name="Wu L."/>
            <person name="Ma J."/>
        </authorList>
    </citation>
    <scope>NUCLEOTIDE SEQUENCE [LARGE SCALE GENOMIC DNA]</scope>
    <source>
        <strain evidence="2">JCM 11650</strain>
    </source>
</reference>
<organism evidence="1 2">
    <name type="scientific">Brachybacterium rhamnosum</name>
    <dbReference type="NCBI Taxonomy" id="173361"/>
    <lineage>
        <taxon>Bacteria</taxon>
        <taxon>Bacillati</taxon>
        <taxon>Actinomycetota</taxon>
        <taxon>Actinomycetes</taxon>
        <taxon>Micrococcales</taxon>
        <taxon>Dermabacteraceae</taxon>
        <taxon>Brachybacterium</taxon>
    </lineage>
</organism>
<sequence length="90" mass="9594">MKTLLARTTLTAAVAALLAAIWAPGPWWSWLLTAAVLGFVGAGLSAPEHPDDVPESGTDDVIGNVPSTLERITTDDVTSYKRQYGRKANQ</sequence>
<evidence type="ECO:0000313" key="1">
    <source>
        <dbReference type="EMBL" id="MFD1836403.1"/>
    </source>
</evidence>
<gene>
    <name evidence="1" type="ORF">ACFSDA_15165</name>
</gene>
<dbReference type="RefSeq" id="WP_343905862.1">
    <property type="nucleotide sequence ID" value="NZ_BAAAIS010000003.1"/>
</dbReference>
<accession>A0ABW4Q3Y7</accession>
<dbReference type="Proteomes" id="UP001597280">
    <property type="component" value="Unassembled WGS sequence"/>
</dbReference>
<evidence type="ECO:0000313" key="2">
    <source>
        <dbReference type="Proteomes" id="UP001597280"/>
    </source>
</evidence>
<protein>
    <submittedName>
        <fullName evidence="1">Uncharacterized protein</fullName>
    </submittedName>
</protein>
<name>A0ABW4Q3Y7_9MICO</name>
<comment type="caution">
    <text evidence="1">The sequence shown here is derived from an EMBL/GenBank/DDBJ whole genome shotgun (WGS) entry which is preliminary data.</text>
</comment>
<keyword evidence="2" id="KW-1185">Reference proteome</keyword>